<protein>
    <recommendedName>
        <fullName evidence="5">STAS/SEC14 domain-containing protein</fullName>
    </recommendedName>
</protein>
<accession>A0A0N8HKB9</accession>
<evidence type="ECO:0008006" key="5">
    <source>
        <dbReference type="Google" id="ProtNLM"/>
    </source>
</evidence>
<name>A0A0N8HKB9_9GAMM</name>
<keyword evidence="4" id="KW-1185">Reference proteome</keyword>
<organism evidence="1 3">
    <name type="scientific">Pseudoalteromonas lipolytica</name>
    <dbReference type="NCBI Taxonomy" id="570156"/>
    <lineage>
        <taxon>Bacteria</taxon>
        <taxon>Pseudomonadati</taxon>
        <taxon>Pseudomonadota</taxon>
        <taxon>Gammaproteobacteria</taxon>
        <taxon>Alteromonadales</taxon>
        <taxon>Pseudoalteromonadaceae</taxon>
        <taxon>Pseudoalteromonas</taxon>
    </lineage>
</organism>
<evidence type="ECO:0000313" key="4">
    <source>
        <dbReference type="Proteomes" id="UP001377972"/>
    </source>
</evidence>
<reference evidence="2 4" key="2">
    <citation type="submission" date="2023-01" db="EMBL/GenBank/DDBJ databases">
        <title>Trichodesmium-associated heterotrophic epibiont bacteria.</title>
        <authorList>
            <person name="Cleveland C.S."/>
            <person name="Webb E.A."/>
        </authorList>
    </citation>
    <scope>NUCLEOTIDE SEQUENCE [LARGE SCALE GENOMIC DNA]</scope>
    <source>
        <strain evidence="2 4">USCH2</strain>
    </source>
</reference>
<dbReference type="OrthoDB" id="6306265at2"/>
<evidence type="ECO:0000313" key="2">
    <source>
        <dbReference type="EMBL" id="MEJ6498381.1"/>
    </source>
</evidence>
<evidence type="ECO:0000313" key="1">
    <source>
        <dbReference type="EMBL" id="KPM83448.1"/>
    </source>
</evidence>
<dbReference type="EMBL" id="LJTC01000006">
    <property type="protein sequence ID" value="KPM83448.1"/>
    <property type="molecule type" value="Genomic_DNA"/>
</dbReference>
<comment type="caution">
    <text evidence="1">The sequence shown here is derived from an EMBL/GenBank/DDBJ whole genome shotgun (WGS) entry which is preliminary data.</text>
</comment>
<dbReference type="EMBL" id="JAQPZS010000029">
    <property type="protein sequence ID" value="MEJ6498381.1"/>
    <property type="molecule type" value="Genomic_DNA"/>
</dbReference>
<sequence length="138" mass="15376">MEFKNHYGSVRIITEGPIVIGQFSGNINARLVNDFAINLKKHITAFAGKPWAYISHSTHLLATTPDAERGFTQLFRALQGTNCIATAYMFSSSIVLNQMKRIIAQAQSPIQIMDCLFDDLDSAKAYVLKQLEFAEMAC</sequence>
<proteinExistence type="predicted"/>
<dbReference type="Proteomes" id="UP000050378">
    <property type="component" value="Unassembled WGS sequence"/>
</dbReference>
<dbReference type="AlphaFoldDB" id="A0A0N8HKB9"/>
<dbReference type="PATRIC" id="fig|570156.3.peg.3105"/>
<dbReference type="Proteomes" id="UP001377972">
    <property type="component" value="Unassembled WGS sequence"/>
</dbReference>
<evidence type="ECO:0000313" key="3">
    <source>
        <dbReference type="Proteomes" id="UP000050378"/>
    </source>
</evidence>
<dbReference type="RefSeq" id="WP_054552903.1">
    <property type="nucleotide sequence ID" value="NZ_JAQPZS010000029.1"/>
</dbReference>
<gene>
    <name evidence="1" type="ORF">AOG27_10085</name>
    <name evidence="2" type="ORF">PQI24_20295</name>
</gene>
<reference evidence="1 3" key="1">
    <citation type="submission" date="2015-09" db="EMBL/GenBank/DDBJ databases">
        <title>Draft Genome Sequence of Pseudoalteromonas lipolytica UCD-48B.</title>
        <authorList>
            <person name="Krusor M."/>
            <person name="Coil D.A."/>
            <person name="Lang J.M."/>
            <person name="Eisen J.A."/>
            <person name="Alexiev A."/>
        </authorList>
    </citation>
    <scope>NUCLEOTIDE SEQUENCE [LARGE SCALE GENOMIC DNA]</scope>
    <source>
        <strain evidence="1 3">UCD-48B</strain>
    </source>
</reference>